<dbReference type="SUPFAM" id="SSF52047">
    <property type="entry name" value="RNI-like"/>
    <property type="match status" value="1"/>
</dbReference>
<dbReference type="RefSeq" id="XP_002500554.1">
    <property type="nucleotide sequence ID" value="XM_002500508.1"/>
</dbReference>
<feature type="compositionally biased region" description="Low complexity" evidence="2">
    <location>
        <begin position="364"/>
        <end position="378"/>
    </location>
</feature>
<dbReference type="InterPro" id="IPR006553">
    <property type="entry name" value="Leu-rich_rpt_Cys-con_subtyp"/>
</dbReference>
<feature type="region of interest" description="Disordered" evidence="2">
    <location>
        <begin position="338"/>
        <end position="388"/>
    </location>
</feature>
<dbReference type="GeneID" id="8241745"/>
<comment type="subcellular location">
    <subcellularLocation>
        <location evidence="1">Cytoplasm</location>
        <location evidence="1">Cytoskeleton</location>
        <location evidence="1">Cilium axoneme</location>
    </subcellularLocation>
</comment>
<dbReference type="AlphaFoldDB" id="C1E1W4"/>
<dbReference type="GO" id="GO:0005930">
    <property type="term" value="C:axoneme"/>
    <property type="evidence" value="ECO:0007669"/>
    <property type="project" value="UniProtKB-SubCell"/>
</dbReference>
<feature type="region of interest" description="Disordered" evidence="2">
    <location>
        <begin position="102"/>
        <end position="137"/>
    </location>
</feature>
<dbReference type="SMART" id="SM00367">
    <property type="entry name" value="LRR_CC"/>
    <property type="match status" value="3"/>
</dbReference>
<dbReference type="Gene3D" id="3.80.10.10">
    <property type="entry name" value="Ribonuclease Inhibitor"/>
    <property type="match status" value="1"/>
</dbReference>
<dbReference type="EMBL" id="CP001324">
    <property type="protein sequence ID" value="ACO61812.1"/>
    <property type="molecule type" value="Genomic_DNA"/>
</dbReference>
<gene>
    <name evidence="3" type="ORF">MICPUN_52253</name>
</gene>
<dbReference type="KEGG" id="mis:MICPUN_52253"/>
<dbReference type="Proteomes" id="UP000002009">
    <property type="component" value="Chromosome 3"/>
</dbReference>
<evidence type="ECO:0000256" key="2">
    <source>
        <dbReference type="SAM" id="MobiDB-lite"/>
    </source>
</evidence>
<proteinExistence type="predicted"/>
<dbReference type="InParanoid" id="C1E1W4"/>
<sequence length="388" mass="41854">MNRDEKQSALPLPTSSNHIPALRALAESDALSPSLLILSDAARTLSRGAFLYLNLASHSLVHLEIRNCEWLESLDFVSELPSLRCLSLRGCVALPSHSLEALARPPKNDDAHAPPRRRGRRRPELAGNRAGARDPPNLVSLDLSGCAAVDDAAGPHLARLPRSMRSLDLSTCAVGNLLLDYLTYRGRLTRWRRDRRGIGESENGTSEDGTSDDDGCTATDLRLRGTRVSDAGLGHLKTLGPDVALLDLSECRGVSAGAIAELASVLGMSASTSRPGLLVAPGTGEGREMCACGSGRESCCELAEEGWRAFLCAVREEEIREEEIREEEIREESQRVAALAASERDESDAVEDDGNIPMFPIGAPLSHSHPSGGESPPHQYRRVSYLID</sequence>
<protein>
    <submittedName>
        <fullName evidence="3">Uncharacterized protein</fullName>
    </submittedName>
</protein>
<accession>C1E1W4</accession>
<evidence type="ECO:0000313" key="4">
    <source>
        <dbReference type="Proteomes" id="UP000002009"/>
    </source>
</evidence>
<dbReference type="eggNOG" id="ENOG502SF1V">
    <property type="taxonomic scope" value="Eukaryota"/>
</dbReference>
<evidence type="ECO:0000256" key="1">
    <source>
        <dbReference type="ARBA" id="ARBA00004430"/>
    </source>
</evidence>
<name>C1E1W4_MICCC</name>
<feature type="compositionally biased region" description="Acidic residues" evidence="2">
    <location>
        <begin position="345"/>
        <end position="354"/>
    </location>
</feature>
<reference evidence="3 4" key="1">
    <citation type="journal article" date="2009" name="Science">
        <title>Green evolution and dynamic adaptations revealed by genomes of the marine picoeukaryotes Micromonas.</title>
        <authorList>
            <person name="Worden A.Z."/>
            <person name="Lee J.H."/>
            <person name="Mock T."/>
            <person name="Rouze P."/>
            <person name="Simmons M.P."/>
            <person name="Aerts A.L."/>
            <person name="Allen A.E."/>
            <person name="Cuvelier M.L."/>
            <person name="Derelle E."/>
            <person name="Everett M.V."/>
            <person name="Foulon E."/>
            <person name="Grimwood J."/>
            <person name="Gundlach H."/>
            <person name="Henrissat B."/>
            <person name="Napoli C."/>
            <person name="McDonald S.M."/>
            <person name="Parker M.S."/>
            <person name="Rombauts S."/>
            <person name="Salamov A."/>
            <person name="Von Dassow P."/>
            <person name="Badger J.H."/>
            <person name="Coutinho P.M."/>
            <person name="Demir E."/>
            <person name="Dubchak I."/>
            <person name="Gentemann C."/>
            <person name="Eikrem W."/>
            <person name="Gready J.E."/>
            <person name="John U."/>
            <person name="Lanier W."/>
            <person name="Lindquist E.A."/>
            <person name="Lucas S."/>
            <person name="Mayer K.F."/>
            <person name="Moreau H."/>
            <person name="Not F."/>
            <person name="Otillar R."/>
            <person name="Panaud O."/>
            <person name="Pangilinan J."/>
            <person name="Paulsen I."/>
            <person name="Piegu B."/>
            <person name="Poliakov A."/>
            <person name="Robbens S."/>
            <person name="Schmutz J."/>
            <person name="Toulza E."/>
            <person name="Wyss T."/>
            <person name="Zelensky A."/>
            <person name="Zhou K."/>
            <person name="Armbrust E.V."/>
            <person name="Bhattacharya D."/>
            <person name="Goodenough U.W."/>
            <person name="Van de Peer Y."/>
            <person name="Grigoriev I.V."/>
        </authorList>
    </citation>
    <scope>NUCLEOTIDE SEQUENCE [LARGE SCALE GENOMIC DNA]</scope>
    <source>
        <strain evidence="4">RCC299 / NOUM17</strain>
    </source>
</reference>
<keyword evidence="4" id="KW-1185">Reference proteome</keyword>
<dbReference type="InterPro" id="IPR032675">
    <property type="entry name" value="LRR_dom_sf"/>
</dbReference>
<evidence type="ECO:0000313" key="3">
    <source>
        <dbReference type="EMBL" id="ACO61812.1"/>
    </source>
</evidence>
<organism evidence="3 4">
    <name type="scientific">Micromonas commoda (strain RCC299 / NOUM17 / CCMP2709)</name>
    <name type="common">Picoplanktonic green alga</name>
    <dbReference type="NCBI Taxonomy" id="296587"/>
    <lineage>
        <taxon>Eukaryota</taxon>
        <taxon>Viridiplantae</taxon>
        <taxon>Chlorophyta</taxon>
        <taxon>Mamiellophyceae</taxon>
        <taxon>Mamiellales</taxon>
        <taxon>Mamiellaceae</taxon>
        <taxon>Micromonas</taxon>
    </lineage>
</organism>
<feature type="region of interest" description="Disordered" evidence="2">
    <location>
        <begin position="198"/>
        <end position="217"/>
    </location>
</feature>